<dbReference type="InterPro" id="IPR023534">
    <property type="entry name" value="Rof/RNase_P-like"/>
</dbReference>
<accession>A0A3N1Y949</accession>
<reference evidence="1 2" key="1">
    <citation type="submission" date="2018-11" db="EMBL/GenBank/DDBJ databases">
        <title>Genomic Encyclopedia of Type Strains, Phase IV (KMG-IV): sequencing the most valuable type-strain genomes for metagenomic binning, comparative biology and taxonomic classification.</title>
        <authorList>
            <person name="Goeker M."/>
        </authorList>
    </citation>
    <scope>NUCLEOTIDE SEQUENCE [LARGE SCALE GENOMIC DNA]</scope>
    <source>
        <strain evidence="1 2">DSM 100275</strain>
    </source>
</reference>
<sequence length="78" mass="9094">MRPYRPIPCEVYGRLELAIMHGERLRLVWCGRGGGLRVERWRPLDLRTRAHAEYLIGVGPGGVRRVLRLDRLRAFRTA</sequence>
<dbReference type="AlphaFoldDB" id="A0A3N1Y949"/>
<dbReference type="EMBL" id="RJVI01000001">
    <property type="protein sequence ID" value="ROR34132.1"/>
    <property type="molecule type" value="Genomic_DNA"/>
</dbReference>
<evidence type="ECO:0000313" key="1">
    <source>
        <dbReference type="EMBL" id="ROR34132.1"/>
    </source>
</evidence>
<evidence type="ECO:0000313" key="2">
    <source>
        <dbReference type="Proteomes" id="UP000276634"/>
    </source>
</evidence>
<name>A0A3N1Y949_9GAMM</name>
<gene>
    <name evidence="1" type="ORF">EDC57_0027</name>
</gene>
<dbReference type="Gene3D" id="2.30.30.400">
    <property type="entry name" value="Rof-like"/>
    <property type="match status" value="1"/>
</dbReference>
<organism evidence="1 2">
    <name type="scientific">Inmirania thermothiophila</name>
    <dbReference type="NCBI Taxonomy" id="1750597"/>
    <lineage>
        <taxon>Bacteria</taxon>
        <taxon>Pseudomonadati</taxon>
        <taxon>Pseudomonadota</taxon>
        <taxon>Gammaproteobacteria</taxon>
        <taxon>Chromatiales</taxon>
        <taxon>Ectothiorhodospiraceae</taxon>
        <taxon>Inmirania</taxon>
    </lineage>
</organism>
<proteinExistence type="predicted"/>
<dbReference type="InterPro" id="IPR038626">
    <property type="entry name" value="Rof-like_sf"/>
</dbReference>
<comment type="caution">
    <text evidence="1">The sequence shown here is derived from an EMBL/GenBank/DDBJ whole genome shotgun (WGS) entry which is preliminary data.</text>
</comment>
<dbReference type="RefSeq" id="WP_123399057.1">
    <property type="nucleotide sequence ID" value="NZ_RJVI01000001.1"/>
</dbReference>
<protein>
    <submittedName>
        <fullName evidence="1">Rho-binding antiterminator</fullName>
    </submittedName>
</protein>
<keyword evidence="2" id="KW-1185">Reference proteome</keyword>
<dbReference type="SUPFAM" id="SSF101744">
    <property type="entry name" value="Rof/RNase P subunit-like"/>
    <property type="match status" value="1"/>
</dbReference>
<dbReference type="OrthoDB" id="5786494at2"/>
<dbReference type="Proteomes" id="UP000276634">
    <property type="component" value="Unassembled WGS sequence"/>
</dbReference>